<evidence type="ECO:0000313" key="8">
    <source>
        <dbReference type="EMBL" id="EGT42512.1"/>
    </source>
</evidence>
<dbReference type="InterPro" id="IPR003511">
    <property type="entry name" value="HORMA_dom"/>
</dbReference>
<evidence type="ECO:0000256" key="5">
    <source>
        <dbReference type="ARBA" id="ARBA00023254"/>
    </source>
</evidence>
<feature type="compositionally biased region" description="Basic and acidic residues" evidence="6">
    <location>
        <begin position="326"/>
        <end position="338"/>
    </location>
</feature>
<dbReference type="PANTHER" id="PTHR48225">
    <property type="entry name" value="HORMA DOMAIN-CONTAINING PROTEIN 1"/>
    <property type="match status" value="1"/>
</dbReference>
<dbReference type="FunCoup" id="G0MRR1">
    <property type="interactions" value="41"/>
</dbReference>
<gene>
    <name evidence="8" type="ORF">CAEBREN_10911</name>
</gene>
<evidence type="ECO:0000256" key="4">
    <source>
        <dbReference type="ARBA" id="ARBA00023242"/>
    </source>
</evidence>
<dbReference type="Proteomes" id="UP000008068">
    <property type="component" value="Unassembled WGS sequence"/>
</dbReference>
<dbReference type="InterPro" id="IPR051294">
    <property type="entry name" value="HORMA_MeioticProgression"/>
</dbReference>
<keyword evidence="3" id="KW-0158">Chromosome</keyword>
<keyword evidence="5" id="KW-0469">Meiosis</keyword>
<feature type="compositionally biased region" description="Low complexity" evidence="6">
    <location>
        <begin position="286"/>
        <end position="299"/>
    </location>
</feature>
<comment type="subcellular location">
    <subcellularLocation>
        <location evidence="2">Chromosome</location>
    </subcellularLocation>
    <subcellularLocation>
        <location evidence="1">Nucleus</location>
    </subcellularLocation>
</comment>
<feature type="domain" description="HORMA" evidence="7">
    <location>
        <begin position="37"/>
        <end position="247"/>
    </location>
</feature>
<dbReference type="PROSITE" id="PS50815">
    <property type="entry name" value="HORMA"/>
    <property type="match status" value="1"/>
</dbReference>
<dbReference type="eggNOG" id="KOG4652">
    <property type="taxonomic scope" value="Eukaryota"/>
</dbReference>
<sequence>MPASLGADYNESVNDSNDSVDDQKWGKLFPKCVADPKNSAIFMTRAMYVAFSLILHRRGILSQEHFSKNYITEKVKCMALSFVHENARHIAEQIKNCGEAIRLGYLKEISLVIADNVDDVEAIEVYAFKFHYFKDGRVSAELTTKGDSETPTPVEKLTQLEYMGSGSVRDQLVMLARSIIYLCQKILDPLPSVYAANFRLHFTDDAPDDFKVAGFDSSSTFYTLPEDTQSASIGQLRPGYHGAVIDCASTLMNDAYQAESKLKRHIDKIADILGYHANNTFYSTMDTSDQPDPTQTTSDAVPSESPNNTMEALANRMESTNVATPEKLKKESPKAEKKTTRRGAAIKTSPYKKTRTRK</sequence>
<reference evidence="9" key="1">
    <citation type="submission" date="2011-07" db="EMBL/GenBank/DDBJ databases">
        <authorList>
            <consortium name="Caenorhabditis brenneri Sequencing and Analysis Consortium"/>
            <person name="Wilson R.K."/>
        </authorList>
    </citation>
    <scope>NUCLEOTIDE SEQUENCE [LARGE SCALE GENOMIC DNA]</scope>
    <source>
        <strain evidence="9">PB2801</strain>
    </source>
</reference>
<dbReference type="AlphaFoldDB" id="G0MRR1"/>
<name>G0MRR1_CAEBE</name>
<dbReference type="InterPro" id="IPR036570">
    <property type="entry name" value="HORMA_dom_sf"/>
</dbReference>
<dbReference type="PANTHER" id="PTHR48225:SF7">
    <property type="entry name" value="MEIOSIS-SPECIFIC PROTEIN HOP1"/>
    <property type="match status" value="1"/>
</dbReference>
<evidence type="ECO:0000256" key="2">
    <source>
        <dbReference type="ARBA" id="ARBA00004286"/>
    </source>
</evidence>
<dbReference type="GO" id="GO:0005694">
    <property type="term" value="C:chromosome"/>
    <property type="evidence" value="ECO:0007669"/>
    <property type="project" value="UniProtKB-SubCell"/>
</dbReference>
<dbReference type="Pfam" id="PF02301">
    <property type="entry name" value="HORMA"/>
    <property type="match status" value="1"/>
</dbReference>
<evidence type="ECO:0000259" key="7">
    <source>
        <dbReference type="PROSITE" id="PS50815"/>
    </source>
</evidence>
<dbReference type="EMBL" id="GL379809">
    <property type="protein sequence ID" value="EGT42512.1"/>
    <property type="molecule type" value="Genomic_DNA"/>
</dbReference>
<organism evidence="9">
    <name type="scientific">Caenorhabditis brenneri</name>
    <name type="common">Nematode worm</name>
    <dbReference type="NCBI Taxonomy" id="135651"/>
    <lineage>
        <taxon>Eukaryota</taxon>
        <taxon>Metazoa</taxon>
        <taxon>Ecdysozoa</taxon>
        <taxon>Nematoda</taxon>
        <taxon>Chromadorea</taxon>
        <taxon>Rhabditida</taxon>
        <taxon>Rhabditina</taxon>
        <taxon>Rhabditomorpha</taxon>
        <taxon>Rhabditoidea</taxon>
        <taxon>Rhabditidae</taxon>
        <taxon>Peloderinae</taxon>
        <taxon>Caenorhabditis</taxon>
    </lineage>
</organism>
<dbReference type="SUPFAM" id="SSF56019">
    <property type="entry name" value="The spindle assembly checkpoint protein mad2"/>
    <property type="match status" value="1"/>
</dbReference>
<keyword evidence="9" id="KW-1185">Reference proteome</keyword>
<evidence type="ECO:0000256" key="6">
    <source>
        <dbReference type="SAM" id="MobiDB-lite"/>
    </source>
</evidence>
<feature type="region of interest" description="Disordered" evidence="6">
    <location>
        <begin position="1"/>
        <end position="20"/>
    </location>
</feature>
<evidence type="ECO:0000313" key="9">
    <source>
        <dbReference type="Proteomes" id="UP000008068"/>
    </source>
</evidence>
<dbReference type="GO" id="GO:0051321">
    <property type="term" value="P:meiotic cell cycle"/>
    <property type="evidence" value="ECO:0007669"/>
    <property type="project" value="UniProtKB-KW"/>
</dbReference>
<dbReference type="OMA" id="RFDCEKH"/>
<dbReference type="GO" id="GO:0005634">
    <property type="term" value="C:nucleus"/>
    <property type="evidence" value="ECO:0007669"/>
    <property type="project" value="UniProtKB-SubCell"/>
</dbReference>
<evidence type="ECO:0000256" key="3">
    <source>
        <dbReference type="ARBA" id="ARBA00022454"/>
    </source>
</evidence>
<feature type="region of interest" description="Disordered" evidence="6">
    <location>
        <begin position="284"/>
        <end position="358"/>
    </location>
</feature>
<dbReference type="STRING" id="135651.G0MRR1"/>
<keyword evidence="4" id="KW-0539">Nucleus</keyword>
<dbReference type="InParanoid" id="G0MRR1"/>
<dbReference type="OrthoDB" id="1928087at2759"/>
<accession>G0MRR1</accession>
<protein>
    <recommendedName>
        <fullName evidence="7">HORMA domain-containing protein</fullName>
    </recommendedName>
</protein>
<dbReference type="HOGENOM" id="CLU_790464_0_0_1"/>
<evidence type="ECO:0000256" key="1">
    <source>
        <dbReference type="ARBA" id="ARBA00004123"/>
    </source>
</evidence>
<proteinExistence type="predicted"/>
<dbReference type="Gene3D" id="3.30.900.10">
    <property type="entry name" value="HORMA domain"/>
    <property type="match status" value="1"/>
</dbReference>